<dbReference type="AlphaFoldDB" id="A0A2H6KFJ7"/>
<gene>
    <name evidence="1" type="ORF">BOVATA_032660</name>
</gene>
<accession>A0A2H6KFJ7</accession>
<organism evidence="1 2">
    <name type="scientific">Babesia ovata</name>
    <dbReference type="NCBI Taxonomy" id="189622"/>
    <lineage>
        <taxon>Eukaryota</taxon>
        <taxon>Sar</taxon>
        <taxon>Alveolata</taxon>
        <taxon>Apicomplexa</taxon>
        <taxon>Aconoidasida</taxon>
        <taxon>Piroplasmida</taxon>
        <taxon>Babesiidae</taxon>
        <taxon>Babesia</taxon>
    </lineage>
</organism>
<comment type="caution">
    <text evidence="1">The sequence shown here is derived from an EMBL/GenBank/DDBJ whole genome shotgun (WGS) entry which is preliminary data.</text>
</comment>
<dbReference type="RefSeq" id="XP_028868016.1">
    <property type="nucleotide sequence ID" value="XM_029012183.1"/>
</dbReference>
<keyword evidence="2" id="KW-1185">Reference proteome</keyword>
<reference evidence="1 2" key="1">
    <citation type="journal article" date="2017" name="BMC Genomics">
        <title>Whole-genome assembly of Babesia ovata and comparative genomics between closely related pathogens.</title>
        <authorList>
            <person name="Yamagishi J."/>
            <person name="Asada M."/>
            <person name="Hakimi H."/>
            <person name="Tanaka T.Q."/>
            <person name="Sugimoto C."/>
            <person name="Kawazu S."/>
        </authorList>
    </citation>
    <scope>NUCLEOTIDE SEQUENCE [LARGE SCALE GENOMIC DNA]</scope>
    <source>
        <strain evidence="1 2">Miyake</strain>
    </source>
</reference>
<dbReference type="Proteomes" id="UP000236319">
    <property type="component" value="Unassembled WGS sequence"/>
</dbReference>
<protein>
    <submittedName>
        <fullName evidence="1">Uncharacterized protein</fullName>
    </submittedName>
</protein>
<proteinExistence type="predicted"/>
<name>A0A2H6KFJ7_9APIC</name>
<dbReference type="VEuPathDB" id="PiroplasmaDB:BOVATA_032660"/>
<evidence type="ECO:0000313" key="2">
    <source>
        <dbReference type="Proteomes" id="UP000236319"/>
    </source>
</evidence>
<dbReference type="GeneID" id="39875543"/>
<dbReference type="EMBL" id="BDSA01000003">
    <property type="protein sequence ID" value="GBE61773.1"/>
    <property type="molecule type" value="Genomic_DNA"/>
</dbReference>
<evidence type="ECO:0000313" key="1">
    <source>
        <dbReference type="EMBL" id="GBE61773.1"/>
    </source>
</evidence>
<sequence length="238" mass="26606">MVYTSLTDAPQDFREGVDWLLAMKGKDAYKNLAAMAEAVHHLFERDTLRSEVLEALKKTQDISQKFLDQEGLKDQLFVKEFLQRLAKPLNKLPGALADSPDVTSTTVTKDLVHVVDRCEKFLKKSKLYKQYEAAYSSEASWEASCAKDPEACAVVLVGIAPMLYAGLRSLQVASAHALENESDSKAKERMGEVLKAVGFKESDCPDSERSSPVHKALRRVDEHVFTVLHNLAGFWVFN</sequence>
<dbReference type="OrthoDB" id="366552at2759"/>